<sequence length="143" mass="16877">MDQLKRREWVLAGFCCMCKDVDESVDHLLIHCGVARLWHFLFSFFSILWVLPFSIKDLLEEWHGGFVGKKRRKVWRTAPLCLLWIIWKEQNQRTFEGEQCTIQALKDSLLTNLYMWSRGFLQGDGQESLASLLDFIEWVGSSF</sequence>
<evidence type="ECO:0000313" key="3">
    <source>
        <dbReference type="Proteomes" id="UP001227230"/>
    </source>
</evidence>
<feature type="domain" description="Reverse transcriptase zinc-binding" evidence="1">
    <location>
        <begin position="2"/>
        <end position="38"/>
    </location>
</feature>
<accession>A0ABY9CC95</accession>
<reference evidence="2 3" key="1">
    <citation type="journal article" date="2023" name="Hortic Res">
        <title>The complete reference genome for grapevine (Vitis vinifera L.) genetics and breeding.</title>
        <authorList>
            <person name="Shi X."/>
            <person name="Cao S."/>
            <person name="Wang X."/>
            <person name="Huang S."/>
            <person name="Wang Y."/>
            <person name="Liu Z."/>
            <person name="Liu W."/>
            <person name="Leng X."/>
            <person name="Peng Y."/>
            <person name="Wang N."/>
            <person name="Wang Y."/>
            <person name="Ma Z."/>
            <person name="Xu X."/>
            <person name="Zhang F."/>
            <person name="Xue H."/>
            <person name="Zhong H."/>
            <person name="Wang Y."/>
            <person name="Zhang K."/>
            <person name="Velt A."/>
            <person name="Avia K."/>
            <person name="Holtgrawe D."/>
            <person name="Grimplet J."/>
            <person name="Matus J.T."/>
            <person name="Ware D."/>
            <person name="Wu X."/>
            <person name="Wang H."/>
            <person name="Liu C."/>
            <person name="Fang Y."/>
            <person name="Rustenholz C."/>
            <person name="Cheng Z."/>
            <person name="Xiao H."/>
            <person name="Zhou Y."/>
        </authorList>
    </citation>
    <scope>NUCLEOTIDE SEQUENCE [LARGE SCALE GENOMIC DNA]</scope>
    <source>
        <strain evidence="3">cv. Pinot noir / PN40024</strain>
        <tissue evidence="2">Leaf</tissue>
    </source>
</reference>
<dbReference type="Pfam" id="PF13966">
    <property type="entry name" value="zf-RVT"/>
    <property type="match status" value="1"/>
</dbReference>
<name>A0ABY9CC95_VITVI</name>
<proteinExistence type="predicted"/>
<dbReference type="EMBL" id="CP126655">
    <property type="protein sequence ID" value="WJZ92379.1"/>
    <property type="molecule type" value="Genomic_DNA"/>
</dbReference>
<protein>
    <recommendedName>
        <fullName evidence="1">Reverse transcriptase zinc-binding domain-containing protein</fullName>
    </recommendedName>
</protein>
<keyword evidence="3" id="KW-1185">Reference proteome</keyword>
<organism evidence="2 3">
    <name type="scientific">Vitis vinifera</name>
    <name type="common">Grape</name>
    <dbReference type="NCBI Taxonomy" id="29760"/>
    <lineage>
        <taxon>Eukaryota</taxon>
        <taxon>Viridiplantae</taxon>
        <taxon>Streptophyta</taxon>
        <taxon>Embryophyta</taxon>
        <taxon>Tracheophyta</taxon>
        <taxon>Spermatophyta</taxon>
        <taxon>Magnoliopsida</taxon>
        <taxon>eudicotyledons</taxon>
        <taxon>Gunneridae</taxon>
        <taxon>Pentapetalae</taxon>
        <taxon>rosids</taxon>
        <taxon>Vitales</taxon>
        <taxon>Vitaceae</taxon>
        <taxon>Viteae</taxon>
        <taxon>Vitis</taxon>
    </lineage>
</organism>
<evidence type="ECO:0000313" key="2">
    <source>
        <dbReference type="EMBL" id="WJZ92379.1"/>
    </source>
</evidence>
<dbReference type="Proteomes" id="UP001227230">
    <property type="component" value="Chromosome 8"/>
</dbReference>
<gene>
    <name evidence="2" type="ORF">VitviT2T_011380</name>
</gene>
<dbReference type="InterPro" id="IPR026960">
    <property type="entry name" value="RVT-Znf"/>
</dbReference>
<evidence type="ECO:0000259" key="1">
    <source>
        <dbReference type="Pfam" id="PF13966"/>
    </source>
</evidence>